<dbReference type="Proteomes" id="UP000095392">
    <property type="component" value="Unassembled WGS sequence"/>
</dbReference>
<dbReference type="EMBL" id="MIPY01000020">
    <property type="protein sequence ID" value="OES30212.1"/>
    <property type="molecule type" value="Genomic_DNA"/>
</dbReference>
<keyword evidence="3" id="KW-1185">Reference proteome</keyword>
<evidence type="ECO:0000313" key="2">
    <source>
        <dbReference type="EMBL" id="OES30212.1"/>
    </source>
</evidence>
<keyword evidence="1" id="KW-0812">Transmembrane</keyword>
<protein>
    <submittedName>
        <fullName evidence="2">Uncharacterized protein</fullName>
    </submittedName>
</protein>
<comment type="caution">
    <text evidence="2">The sequence shown here is derived from an EMBL/GenBank/DDBJ whole genome shotgun (WGS) entry which is preliminary data.</text>
</comment>
<proteinExistence type="predicted"/>
<accession>A0AB36FVX3</accession>
<evidence type="ECO:0000313" key="3">
    <source>
        <dbReference type="Proteomes" id="UP000095392"/>
    </source>
</evidence>
<keyword evidence="1" id="KW-1133">Transmembrane helix</keyword>
<reference evidence="2 3" key="1">
    <citation type="submission" date="2016-09" db="EMBL/GenBank/DDBJ databases">
        <title>Draft Genome Sequence of four Alteromonas macleodii strains isolated from copper coupons and grown long-term at elevated copper levels.</title>
        <authorList>
            <person name="Cusick K."/>
            <person name="Dale J."/>
            <person name="Little B."/>
            <person name="Biffinger J."/>
        </authorList>
    </citation>
    <scope>NUCLEOTIDE SEQUENCE [LARGE SCALE GENOMIC DNA]</scope>
    <source>
        <strain evidence="2 3">KCP01</strain>
    </source>
</reference>
<keyword evidence="1" id="KW-0472">Membrane</keyword>
<dbReference type="AlphaFoldDB" id="A0AB36FVX3"/>
<name>A0AB36FVX3_ALTMA</name>
<evidence type="ECO:0000256" key="1">
    <source>
        <dbReference type="SAM" id="Phobius"/>
    </source>
</evidence>
<organism evidence="2 3">
    <name type="scientific">Alteromonas macleodii</name>
    <name type="common">Pseudoalteromonas macleodii</name>
    <dbReference type="NCBI Taxonomy" id="28108"/>
    <lineage>
        <taxon>Bacteria</taxon>
        <taxon>Pseudomonadati</taxon>
        <taxon>Pseudomonadota</taxon>
        <taxon>Gammaproteobacteria</taxon>
        <taxon>Alteromonadales</taxon>
        <taxon>Alteromonadaceae</taxon>
        <taxon>Alteromonas/Salinimonas group</taxon>
        <taxon>Alteromonas</taxon>
    </lineage>
</organism>
<gene>
    <name evidence="2" type="ORF">BFV95_2998</name>
</gene>
<sequence length="47" mass="5356">MHVKTLIARKRAAQRVSVSIGYVDLIKQVYIIDLVSLFVFLSCARFS</sequence>
<feature type="transmembrane region" description="Helical" evidence="1">
    <location>
        <begin position="25"/>
        <end position="44"/>
    </location>
</feature>